<name>A0A2H0Y2F5_UNCSA</name>
<reference evidence="1 2" key="1">
    <citation type="submission" date="2017-09" db="EMBL/GenBank/DDBJ databases">
        <title>Depth-based differentiation of microbial function through sediment-hosted aquifers and enrichment of novel symbionts in the deep terrestrial subsurface.</title>
        <authorList>
            <person name="Probst A.J."/>
            <person name="Ladd B."/>
            <person name="Jarett J.K."/>
            <person name="Geller-Mcgrath D.E."/>
            <person name="Sieber C.M."/>
            <person name="Emerson J.B."/>
            <person name="Anantharaman K."/>
            <person name="Thomas B.C."/>
            <person name="Malmstrom R."/>
            <person name="Stieglmeier M."/>
            <person name="Klingl A."/>
            <person name="Woyke T."/>
            <person name="Ryan C.M."/>
            <person name="Banfield J.F."/>
        </authorList>
    </citation>
    <scope>NUCLEOTIDE SEQUENCE [LARGE SCALE GENOMIC DNA]</scope>
    <source>
        <strain evidence="1">CG08_land_8_20_14_0_20_45_16</strain>
    </source>
</reference>
<comment type="caution">
    <text evidence="1">The sequence shown here is derived from an EMBL/GenBank/DDBJ whole genome shotgun (WGS) entry which is preliminary data.</text>
</comment>
<dbReference type="AlphaFoldDB" id="A0A2H0Y2F5"/>
<accession>A0A2H0Y2F5</accession>
<evidence type="ECO:0000313" key="2">
    <source>
        <dbReference type="Proteomes" id="UP000231343"/>
    </source>
</evidence>
<dbReference type="Proteomes" id="UP000231343">
    <property type="component" value="Unassembled WGS sequence"/>
</dbReference>
<proteinExistence type="predicted"/>
<gene>
    <name evidence="1" type="ORF">COT42_00445</name>
</gene>
<sequence length="122" mass="14168">MLSGYLAEIKKYDELEKLLTKYPDDFGLHWVYAYPLLKFVKEGDTPKSKKLLLEAIERNKFVVDYLIGKKKMPKYVPDSYAVDSDDEAVCYVADFKKAWENIAGAIDWIKRANDPNNRLTPE</sequence>
<evidence type="ECO:0000313" key="1">
    <source>
        <dbReference type="EMBL" id="PIS31666.1"/>
    </source>
</evidence>
<dbReference type="EMBL" id="PEYM01000005">
    <property type="protein sequence ID" value="PIS31666.1"/>
    <property type="molecule type" value="Genomic_DNA"/>
</dbReference>
<protein>
    <submittedName>
        <fullName evidence="1">Uncharacterized protein</fullName>
    </submittedName>
</protein>
<organism evidence="1 2">
    <name type="scientific">Candidatus Saganbacteria bacterium CG08_land_8_20_14_0_20_45_16</name>
    <dbReference type="NCBI Taxonomy" id="2014293"/>
    <lineage>
        <taxon>Bacteria</taxon>
        <taxon>Bacillati</taxon>
        <taxon>Saganbacteria</taxon>
    </lineage>
</organism>